<keyword evidence="1" id="KW-0808">Transferase</keyword>
<dbReference type="SUPFAM" id="SSF53335">
    <property type="entry name" value="S-adenosyl-L-methionine-dependent methyltransferases"/>
    <property type="match status" value="1"/>
</dbReference>
<gene>
    <name evidence="1" type="ORF">AAIA72_15410</name>
</gene>
<dbReference type="KEGG" id="tcd:AAIA72_15410"/>
<organism evidence="1">
    <name type="scientific">Thermohahella caldifontis</name>
    <dbReference type="NCBI Taxonomy" id="3142973"/>
    <lineage>
        <taxon>Bacteria</taxon>
        <taxon>Pseudomonadati</taxon>
        <taxon>Pseudomonadota</taxon>
        <taxon>Gammaproteobacteria</taxon>
        <taxon>Oceanospirillales</taxon>
        <taxon>Hahellaceae</taxon>
        <taxon>Thermohahella</taxon>
    </lineage>
</organism>
<dbReference type="CDD" id="cd02440">
    <property type="entry name" value="AdoMet_MTases"/>
    <property type="match status" value="1"/>
</dbReference>
<name>A0AB39UVI9_9GAMM</name>
<dbReference type="RefSeq" id="WP_369601176.1">
    <property type="nucleotide sequence ID" value="NZ_CP154858.1"/>
</dbReference>
<dbReference type="GO" id="GO:0008168">
    <property type="term" value="F:methyltransferase activity"/>
    <property type="evidence" value="ECO:0007669"/>
    <property type="project" value="UniProtKB-KW"/>
</dbReference>
<dbReference type="EMBL" id="CP154858">
    <property type="protein sequence ID" value="XDT72164.1"/>
    <property type="molecule type" value="Genomic_DNA"/>
</dbReference>
<keyword evidence="1" id="KW-0489">Methyltransferase</keyword>
<dbReference type="AlphaFoldDB" id="A0AB39UVI9"/>
<proteinExistence type="predicted"/>
<dbReference type="Pfam" id="PF13489">
    <property type="entry name" value="Methyltransf_23"/>
    <property type="match status" value="1"/>
</dbReference>
<dbReference type="InterPro" id="IPR029063">
    <property type="entry name" value="SAM-dependent_MTases_sf"/>
</dbReference>
<dbReference type="GO" id="GO:0032259">
    <property type="term" value="P:methylation"/>
    <property type="evidence" value="ECO:0007669"/>
    <property type="project" value="UniProtKB-KW"/>
</dbReference>
<accession>A0AB39UVI9</accession>
<dbReference type="EC" id="2.1.-.-" evidence="1"/>
<sequence length="209" mass="22986">MPIQLPATHHPEALPARLLTSQWALLNTGPDEGPVLDLACGSGQNGLWLAQQGYTVDFVDRSDEALAHIRTVLARDGHPCLCQTSECVEPRRAGTAGTHRLLKVDLESGLRPMLPGAHYAAILVFRYLHRPLIPAILAALKPGGILMYETFTREQARFGRPRNPDLLLEPEEVLTWLPGVAPLFYREGIEDTGGQPRAIAQLVIRRPAD</sequence>
<evidence type="ECO:0000313" key="1">
    <source>
        <dbReference type="EMBL" id="XDT72164.1"/>
    </source>
</evidence>
<dbReference type="Gene3D" id="3.40.50.150">
    <property type="entry name" value="Vaccinia Virus protein VP39"/>
    <property type="match status" value="1"/>
</dbReference>
<reference evidence="1" key="1">
    <citation type="submission" date="2024-05" db="EMBL/GenBank/DDBJ databases">
        <title>Genome sequencing of novel strain.</title>
        <authorList>
            <person name="Ganbat D."/>
            <person name="Ganbat S."/>
            <person name="Lee S.-J."/>
        </authorList>
    </citation>
    <scope>NUCLEOTIDE SEQUENCE</scope>
    <source>
        <strain evidence="1">SMD15-11</strain>
    </source>
</reference>
<protein>
    <submittedName>
        <fullName evidence="1">Class I SAM-dependent methyltransferase</fullName>
        <ecNumber evidence="1">2.1.-.-</ecNumber>
    </submittedName>
</protein>